<evidence type="ECO:0000313" key="1">
    <source>
        <dbReference type="EMBL" id="KAH3787297.1"/>
    </source>
</evidence>
<keyword evidence="2" id="KW-1185">Reference proteome</keyword>
<protein>
    <submittedName>
        <fullName evidence="1">Uncharacterized protein</fullName>
    </submittedName>
</protein>
<accession>A0A9D4IWK4</accession>
<dbReference type="EMBL" id="JAIWYP010000008">
    <property type="protein sequence ID" value="KAH3787297.1"/>
    <property type="molecule type" value="Genomic_DNA"/>
</dbReference>
<evidence type="ECO:0000313" key="2">
    <source>
        <dbReference type="Proteomes" id="UP000828390"/>
    </source>
</evidence>
<reference evidence="1" key="2">
    <citation type="submission" date="2020-11" db="EMBL/GenBank/DDBJ databases">
        <authorList>
            <person name="McCartney M.A."/>
            <person name="Auch B."/>
            <person name="Kono T."/>
            <person name="Mallez S."/>
            <person name="Becker A."/>
            <person name="Gohl D.M."/>
            <person name="Silverstein K.A.T."/>
            <person name="Koren S."/>
            <person name="Bechman K.B."/>
            <person name="Herman A."/>
            <person name="Abrahante J.E."/>
            <person name="Garbe J."/>
        </authorList>
    </citation>
    <scope>NUCLEOTIDE SEQUENCE</scope>
    <source>
        <strain evidence="1">Duluth1</strain>
        <tissue evidence="1">Whole animal</tissue>
    </source>
</reference>
<comment type="caution">
    <text evidence="1">The sequence shown here is derived from an EMBL/GenBank/DDBJ whole genome shotgun (WGS) entry which is preliminary data.</text>
</comment>
<proteinExistence type="predicted"/>
<dbReference type="AlphaFoldDB" id="A0A9D4IWK4"/>
<reference evidence="1" key="1">
    <citation type="journal article" date="2019" name="bioRxiv">
        <title>The Genome of the Zebra Mussel, Dreissena polymorpha: A Resource for Invasive Species Research.</title>
        <authorList>
            <person name="McCartney M.A."/>
            <person name="Auch B."/>
            <person name="Kono T."/>
            <person name="Mallez S."/>
            <person name="Zhang Y."/>
            <person name="Obille A."/>
            <person name="Becker A."/>
            <person name="Abrahante J.E."/>
            <person name="Garbe J."/>
            <person name="Badalamenti J.P."/>
            <person name="Herman A."/>
            <person name="Mangelson H."/>
            <person name="Liachko I."/>
            <person name="Sullivan S."/>
            <person name="Sone E.D."/>
            <person name="Koren S."/>
            <person name="Silverstein K.A.T."/>
            <person name="Beckman K.B."/>
            <person name="Gohl D.M."/>
        </authorList>
    </citation>
    <scope>NUCLEOTIDE SEQUENCE</scope>
    <source>
        <strain evidence="1">Duluth1</strain>
        <tissue evidence="1">Whole animal</tissue>
    </source>
</reference>
<organism evidence="1 2">
    <name type="scientific">Dreissena polymorpha</name>
    <name type="common">Zebra mussel</name>
    <name type="synonym">Mytilus polymorpha</name>
    <dbReference type="NCBI Taxonomy" id="45954"/>
    <lineage>
        <taxon>Eukaryota</taxon>
        <taxon>Metazoa</taxon>
        <taxon>Spiralia</taxon>
        <taxon>Lophotrochozoa</taxon>
        <taxon>Mollusca</taxon>
        <taxon>Bivalvia</taxon>
        <taxon>Autobranchia</taxon>
        <taxon>Heteroconchia</taxon>
        <taxon>Euheterodonta</taxon>
        <taxon>Imparidentia</taxon>
        <taxon>Neoheterodontei</taxon>
        <taxon>Myida</taxon>
        <taxon>Dreissenoidea</taxon>
        <taxon>Dreissenidae</taxon>
        <taxon>Dreissena</taxon>
    </lineage>
</organism>
<gene>
    <name evidence="1" type="ORF">DPMN_165418</name>
</gene>
<dbReference type="Proteomes" id="UP000828390">
    <property type="component" value="Unassembled WGS sequence"/>
</dbReference>
<name>A0A9D4IWK4_DREPO</name>
<sequence length="51" mass="5804">MCMYFADLKEALEKHGLVDAKDKIWNMDETGLCLTAKPPKVMTRKGNVHKP</sequence>